<dbReference type="AlphaFoldDB" id="A0A379M355"/>
<keyword evidence="12" id="KW-1185">Reference proteome</keyword>
<evidence type="ECO:0000259" key="10">
    <source>
        <dbReference type="Pfam" id="PF02771"/>
    </source>
</evidence>
<dbReference type="InterPro" id="IPR036250">
    <property type="entry name" value="AcylCo_DH-like_C"/>
</dbReference>
<evidence type="ECO:0000259" key="8">
    <source>
        <dbReference type="Pfam" id="PF00441"/>
    </source>
</evidence>
<evidence type="ECO:0000256" key="1">
    <source>
        <dbReference type="ARBA" id="ARBA00001974"/>
    </source>
</evidence>
<protein>
    <submittedName>
        <fullName evidence="11">Acyl-CoA dehydrogenase</fullName>
        <ecNumber evidence="11">1.3.99.-</ecNumber>
    </submittedName>
</protein>
<dbReference type="Pfam" id="PF00441">
    <property type="entry name" value="Acyl-CoA_dh_1"/>
    <property type="match status" value="1"/>
</dbReference>
<dbReference type="GO" id="GO:0005886">
    <property type="term" value="C:plasma membrane"/>
    <property type="evidence" value="ECO:0007669"/>
    <property type="project" value="TreeGrafter"/>
</dbReference>
<evidence type="ECO:0000313" key="11">
    <source>
        <dbReference type="EMBL" id="SUE16562.1"/>
    </source>
</evidence>
<comment type="similarity">
    <text evidence="2 6">Belongs to the acyl-CoA dehydrogenase family.</text>
</comment>
<dbReference type="OrthoDB" id="3778631at2"/>
<dbReference type="SUPFAM" id="SSF47203">
    <property type="entry name" value="Acyl-CoA dehydrogenase C-terminal domain-like"/>
    <property type="match status" value="1"/>
</dbReference>
<evidence type="ECO:0000313" key="12">
    <source>
        <dbReference type="Proteomes" id="UP000254569"/>
    </source>
</evidence>
<gene>
    <name evidence="11" type="ORF">NCTC13296_03447</name>
</gene>
<dbReference type="EMBL" id="UGVI01000001">
    <property type="protein sequence ID" value="SUE16562.1"/>
    <property type="molecule type" value="Genomic_DNA"/>
</dbReference>
<organism evidence="11 12">
    <name type="scientific">Rhodococcus gordoniae</name>
    <dbReference type="NCBI Taxonomy" id="223392"/>
    <lineage>
        <taxon>Bacteria</taxon>
        <taxon>Bacillati</taxon>
        <taxon>Actinomycetota</taxon>
        <taxon>Actinomycetes</taxon>
        <taxon>Mycobacteriales</taxon>
        <taxon>Nocardiaceae</taxon>
        <taxon>Rhodococcus</taxon>
    </lineage>
</organism>
<dbReference type="GO" id="GO:0050660">
    <property type="term" value="F:flavin adenine dinucleotide binding"/>
    <property type="evidence" value="ECO:0007669"/>
    <property type="project" value="InterPro"/>
</dbReference>
<dbReference type="RefSeq" id="WP_064063462.1">
    <property type="nucleotide sequence ID" value="NZ_JBFSFC010000004.1"/>
</dbReference>
<feature type="region of interest" description="Disordered" evidence="7">
    <location>
        <begin position="390"/>
        <end position="419"/>
    </location>
</feature>
<dbReference type="EC" id="1.3.99.-" evidence="11"/>
<evidence type="ECO:0000256" key="2">
    <source>
        <dbReference type="ARBA" id="ARBA00009347"/>
    </source>
</evidence>
<dbReference type="Pfam" id="PF02771">
    <property type="entry name" value="Acyl-CoA_dh_N"/>
    <property type="match status" value="1"/>
</dbReference>
<evidence type="ECO:0000256" key="6">
    <source>
        <dbReference type="RuleBase" id="RU362125"/>
    </source>
</evidence>
<name>A0A379M355_9NOCA</name>
<dbReference type="GO" id="GO:0016627">
    <property type="term" value="F:oxidoreductase activity, acting on the CH-CH group of donors"/>
    <property type="evidence" value="ECO:0007669"/>
    <property type="project" value="InterPro"/>
</dbReference>
<dbReference type="InterPro" id="IPR013786">
    <property type="entry name" value="AcylCoA_DH/ox_N"/>
</dbReference>
<sequence length="419" mass="45278">MHPELSDKSRRLRTELREYFARIIDDEDRRALVDQTEGGPVFDKIYRQMGADGWLGLGWPEEYGGRGEDPEALYVFYDETIRAGAPVSLVTLNTVAPALMKYGTQEQKDFFLPKILTGELKFAIGYTEPGAGTDLAALQTRARVEGDELVIDGNKLYTSSAIFADWVWLAVRTDPDAPRHKGISVVLVPTSSPGFSATEIQTVGGISTAVTYYENIRVPLSNVVGELNQGWTLITSQLNHERVALAARGGIANEMYDEVLAWAKQEPFGPGVLFDVPWVRSTLAEVYALLSATDLVNLRLVSDIAANTLSGGDSAAAKVFGTEGVVAAYGMLQEVLGARGLLRPGSPGAVIEGRVEALGRRAQNNTFGGGSNEVMREIVAAKNLGMTLGARRRPDAAATRSQSDRTAQADVKTPAETRS</sequence>
<keyword evidence="5 6" id="KW-0560">Oxidoreductase</keyword>
<dbReference type="Pfam" id="PF02770">
    <property type="entry name" value="Acyl-CoA_dh_M"/>
    <property type="match status" value="1"/>
</dbReference>
<dbReference type="InterPro" id="IPR037069">
    <property type="entry name" value="AcylCoA_DH/ox_N_sf"/>
</dbReference>
<dbReference type="SUPFAM" id="SSF56645">
    <property type="entry name" value="Acyl-CoA dehydrogenase NM domain-like"/>
    <property type="match status" value="1"/>
</dbReference>
<feature type="domain" description="Acyl-CoA oxidase/dehydrogenase middle" evidence="9">
    <location>
        <begin position="123"/>
        <end position="209"/>
    </location>
</feature>
<evidence type="ECO:0000259" key="9">
    <source>
        <dbReference type="Pfam" id="PF02770"/>
    </source>
</evidence>
<evidence type="ECO:0000256" key="7">
    <source>
        <dbReference type="SAM" id="MobiDB-lite"/>
    </source>
</evidence>
<evidence type="ECO:0000256" key="4">
    <source>
        <dbReference type="ARBA" id="ARBA00022827"/>
    </source>
</evidence>
<dbReference type="Gene3D" id="1.20.140.10">
    <property type="entry name" value="Butyryl-CoA Dehydrogenase, subunit A, domain 3"/>
    <property type="match status" value="1"/>
</dbReference>
<comment type="cofactor">
    <cofactor evidence="1 6">
        <name>FAD</name>
        <dbReference type="ChEBI" id="CHEBI:57692"/>
    </cofactor>
</comment>
<evidence type="ECO:0000256" key="5">
    <source>
        <dbReference type="ARBA" id="ARBA00023002"/>
    </source>
</evidence>
<dbReference type="Gene3D" id="1.10.540.10">
    <property type="entry name" value="Acyl-CoA dehydrogenase/oxidase, N-terminal domain"/>
    <property type="match status" value="1"/>
</dbReference>
<dbReference type="Gene3D" id="2.40.110.10">
    <property type="entry name" value="Butyryl-CoA Dehydrogenase, subunit A, domain 2"/>
    <property type="match status" value="1"/>
</dbReference>
<dbReference type="InterPro" id="IPR009075">
    <property type="entry name" value="AcylCo_DH/oxidase_C"/>
</dbReference>
<accession>A0A379M355</accession>
<feature type="domain" description="Acyl-CoA dehydrogenase/oxidase C-terminal" evidence="8">
    <location>
        <begin position="228"/>
        <end position="381"/>
    </location>
</feature>
<feature type="domain" description="Acyl-CoA dehydrogenase/oxidase N-terminal" evidence="10">
    <location>
        <begin position="7"/>
        <end position="119"/>
    </location>
</feature>
<reference evidence="11 12" key="1">
    <citation type="submission" date="2018-06" db="EMBL/GenBank/DDBJ databases">
        <authorList>
            <consortium name="Pathogen Informatics"/>
            <person name="Doyle S."/>
        </authorList>
    </citation>
    <scope>NUCLEOTIDE SEQUENCE [LARGE SCALE GENOMIC DNA]</scope>
    <source>
        <strain evidence="11 12">NCTC13296</strain>
    </source>
</reference>
<dbReference type="InterPro" id="IPR006091">
    <property type="entry name" value="Acyl-CoA_Oxase/DH_mid-dom"/>
</dbReference>
<dbReference type="InterPro" id="IPR046373">
    <property type="entry name" value="Acyl-CoA_Oxase/DH_mid-dom_sf"/>
</dbReference>
<keyword evidence="4 6" id="KW-0274">FAD</keyword>
<dbReference type="InterPro" id="IPR052161">
    <property type="entry name" value="Mycobact_Acyl-CoA_DH"/>
</dbReference>
<keyword evidence="3 6" id="KW-0285">Flavoprotein</keyword>
<dbReference type="PANTHER" id="PTHR43292:SF3">
    <property type="entry name" value="ACYL-COA DEHYDROGENASE FADE29"/>
    <property type="match status" value="1"/>
</dbReference>
<dbReference type="Proteomes" id="UP000254569">
    <property type="component" value="Unassembled WGS sequence"/>
</dbReference>
<dbReference type="InterPro" id="IPR009100">
    <property type="entry name" value="AcylCoA_DH/oxidase_NM_dom_sf"/>
</dbReference>
<proteinExistence type="inferred from homology"/>
<evidence type="ECO:0000256" key="3">
    <source>
        <dbReference type="ARBA" id="ARBA00022630"/>
    </source>
</evidence>
<dbReference type="PANTHER" id="PTHR43292">
    <property type="entry name" value="ACYL-COA DEHYDROGENASE"/>
    <property type="match status" value="1"/>
</dbReference>